<feature type="compositionally biased region" description="Basic and acidic residues" evidence="1">
    <location>
        <begin position="44"/>
        <end position="73"/>
    </location>
</feature>
<dbReference type="InterPro" id="IPR031888">
    <property type="entry name" value="DUF5068"/>
</dbReference>
<dbReference type="Proteomes" id="UP000010119">
    <property type="component" value="Unassembled WGS sequence"/>
</dbReference>
<dbReference type="Gene3D" id="2.60.40.4170">
    <property type="match status" value="1"/>
</dbReference>
<accession>D7V147</accession>
<organism evidence="3 4">
    <name type="scientific">Listeria grayi DSM 20601</name>
    <dbReference type="NCBI Taxonomy" id="525367"/>
    <lineage>
        <taxon>Bacteria</taxon>
        <taxon>Bacillati</taxon>
        <taxon>Bacillota</taxon>
        <taxon>Bacilli</taxon>
        <taxon>Bacillales</taxon>
        <taxon>Listeriaceae</taxon>
        <taxon>Listeria</taxon>
    </lineage>
</organism>
<reference evidence="3" key="1">
    <citation type="submission" date="2010-06" db="EMBL/GenBank/DDBJ databases">
        <authorList>
            <person name="Muzny D."/>
            <person name="Qin X."/>
            <person name="Buhay C."/>
            <person name="Dugan-Rocha S."/>
            <person name="Ding Y."/>
            <person name="Chen G."/>
            <person name="Hawes A."/>
            <person name="Holder M."/>
            <person name="Jhangiani S."/>
            <person name="Johnson A."/>
            <person name="Khan Z."/>
            <person name="Li Z."/>
            <person name="Liu W."/>
            <person name="Liu X."/>
            <person name="Perez L."/>
            <person name="Shen H."/>
            <person name="Wang Q."/>
            <person name="Watt J."/>
            <person name="Xi L."/>
            <person name="Xin Y."/>
            <person name="Zhou J."/>
            <person name="Deng J."/>
            <person name="Jiang H."/>
            <person name="Liu Y."/>
            <person name="Qu J."/>
            <person name="Song X.-Z."/>
            <person name="Zhang L."/>
            <person name="Villasana D."/>
            <person name="Johnson A."/>
            <person name="Liu J."/>
            <person name="Liyanage D."/>
            <person name="Lorensuhewa L."/>
            <person name="Robinson T."/>
            <person name="Song A."/>
            <person name="Song B.-B."/>
            <person name="Dinh H."/>
            <person name="Thornton R."/>
            <person name="Coyle M."/>
            <person name="Francisco L."/>
            <person name="Jackson L."/>
            <person name="Javaid M."/>
            <person name="Korchina V."/>
            <person name="Kovar C."/>
            <person name="Mata R."/>
            <person name="Mathew T."/>
            <person name="Ngo R."/>
            <person name="Nguyen L."/>
            <person name="Nguyen N."/>
            <person name="Okwuonu G."/>
            <person name="Ongeri F."/>
            <person name="Pham C."/>
            <person name="Simmons D."/>
            <person name="Wilczek-Boney K."/>
            <person name="Hale W."/>
            <person name="Jakkamsetti A."/>
            <person name="Pham P."/>
            <person name="Ruth R."/>
            <person name="San Lucas F."/>
            <person name="Warren J."/>
            <person name="Zhang J."/>
            <person name="Zhao Z."/>
            <person name="Zhou C."/>
            <person name="Zhu D."/>
            <person name="Lee S."/>
            <person name="Bess C."/>
            <person name="Blankenburg K."/>
            <person name="Forbes L."/>
            <person name="Fu Q."/>
            <person name="Gubbala S."/>
            <person name="Hirani K."/>
            <person name="Jayaseelan J.C."/>
            <person name="Lara F."/>
            <person name="Munidasa M."/>
            <person name="Palculict T."/>
            <person name="Patil S."/>
            <person name="Pu L.-L."/>
            <person name="Saada N."/>
            <person name="Tang L."/>
            <person name="Weissenberger G."/>
            <person name="Zhu Y."/>
            <person name="Hemphill L."/>
            <person name="Shang Y."/>
            <person name="Youmans B."/>
            <person name="Ayvaz T."/>
            <person name="Ross M."/>
            <person name="Santibanez J."/>
            <person name="Aqrawi P."/>
            <person name="Gross S."/>
            <person name="Joshi V."/>
            <person name="Fowler G."/>
            <person name="Nazareth L."/>
            <person name="Reid J."/>
            <person name="Worley K."/>
            <person name="Petrosino J."/>
            <person name="Highlander S."/>
            <person name="Gibbs R."/>
        </authorList>
    </citation>
    <scope>NUCLEOTIDE SEQUENCE [LARGE SCALE GENOMIC DNA]</scope>
    <source>
        <strain evidence="3">DSM 20601</strain>
    </source>
</reference>
<evidence type="ECO:0000313" key="4">
    <source>
        <dbReference type="Proteomes" id="UP000010119"/>
    </source>
</evidence>
<dbReference type="STRING" id="525367.HMPREF0556_11964"/>
<dbReference type="eggNOG" id="ENOG502ZEU2">
    <property type="taxonomic scope" value="Bacteria"/>
</dbReference>
<protein>
    <recommendedName>
        <fullName evidence="5">DUF5068 domain-containing protein</fullName>
    </recommendedName>
</protein>
<keyword evidence="2" id="KW-0732">Signal</keyword>
<gene>
    <name evidence="3" type="ORF">HMPREF0556_11964</name>
</gene>
<dbReference type="AlphaFoldDB" id="D7V147"/>
<dbReference type="PROSITE" id="PS51257">
    <property type="entry name" value="PROKAR_LIPOPROTEIN"/>
    <property type="match status" value="1"/>
</dbReference>
<sequence>MKKAITLASTLIIIAMLAACGNTDKSENNGDKKETAKTTTSQAVKEKKNTEKKADSDKQTTTKKETSDKDNKSDQSTTTGTKTPTTKKEDPTKETPAKKPATPKDSSKTTKGAFSLSPEGFKVSNVAPILGGNVTNIYVNSDASFVKIFRNLTITINQVKAEKLTAPTKKAPASDPQSYLNGKNGYVVTLDVSIQNRSNKDVIYKANEISLMNASKSVGGSLDNFVPDAYKLVGSKKDPFVFAPHKTARGLVTFTMDEATYDSIKNNTKIGVLNPDDFDNTLKDKDDDIVVPYNIH</sequence>
<proteinExistence type="predicted"/>
<feature type="compositionally biased region" description="Basic and acidic residues" evidence="1">
    <location>
        <begin position="86"/>
        <end position="97"/>
    </location>
</feature>
<name>D7V147_LISGR</name>
<evidence type="ECO:0000256" key="2">
    <source>
        <dbReference type="SAM" id="SignalP"/>
    </source>
</evidence>
<dbReference type="Pfam" id="PF16781">
    <property type="entry name" value="DUF5068"/>
    <property type="match status" value="1"/>
</dbReference>
<feature type="compositionally biased region" description="Basic and acidic residues" evidence="1">
    <location>
        <begin position="24"/>
        <end position="36"/>
    </location>
</feature>
<dbReference type="EMBL" id="ACCR02000005">
    <property type="protein sequence ID" value="EFI83279.1"/>
    <property type="molecule type" value="Genomic_DNA"/>
</dbReference>
<dbReference type="HOGENOM" id="CLU_082983_0_0_9"/>
<evidence type="ECO:0000313" key="3">
    <source>
        <dbReference type="EMBL" id="EFI83279.1"/>
    </source>
</evidence>
<comment type="caution">
    <text evidence="3">The sequence shown here is derived from an EMBL/GenBank/DDBJ whole genome shotgun (WGS) entry which is preliminary data.</text>
</comment>
<dbReference type="RefSeq" id="WP_003755087.1">
    <property type="nucleotide sequence ID" value="NZ_GL538352.1"/>
</dbReference>
<evidence type="ECO:0000256" key="1">
    <source>
        <dbReference type="SAM" id="MobiDB-lite"/>
    </source>
</evidence>
<feature type="region of interest" description="Disordered" evidence="1">
    <location>
        <begin position="23"/>
        <end position="118"/>
    </location>
</feature>
<feature type="signal peptide" evidence="2">
    <location>
        <begin position="1"/>
        <end position="18"/>
    </location>
</feature>
<feature type="chain" id="PRO_5038344498" description="DUF5068 domain-containing protein" evidence="2">
    <location>
        <begin position="19"/>
        <end position="296"/>
    </location>
</feature>
<keyword evidence="4" id="KW-1185">Reference proteome</keyword>
<evidence type="ECO:0008006" key="5">
    <source>
        <dbReference type="Google" id="ProtNLM"/>
    </source>
</evidence>